<dbReference type="GO" id="GO:0005506">
    <property type="term" value="F:iron ion binding"/>
    <property type="evidence" value="ECO:0007669"/>
    <property type="project" value="InterPro"/>
</dbReference>
<gene>
    <name evidence="6" type="ORF">Clopa_0407</name>
</gene>
<dbReference type="PATRIC" id="fig|86416.3.peg.384"/>
<organism evidence="6 7">
    <name type="scientific">Clostridium pasteurianum BC1</name>
    <dbReference type="NCBI Taxonomy" id="86416"/>
    <lineage>
        <taxon>Bacteria</taxon>
        <taxon>Bacillati</taxon>
        <taxon>Bacillota</taxon>
        <taxon>Clostridia</taxon>
        <taxon>Eubacteriales</taxon>
        <taxon>Clostridiaceae</taxon>
        <taxon>Clostridium</taxon>
    </lineage>
</organism>
<dbReference type="Pfam" id="PF00111">
    <property type="entry name" value="Fer2"/>
    <property type="match status" value="1"/>
</dbReference>
<evidence type="ECO:0000256" key="3">
    <source>
        <dbReference type="ARBA" id="ARBA00023002"/>
    </source>
</evidence>
<evidence type="ECO:0000256" key="1">
    <source>
        <dbReference type="ARBA" id="ARBA00006849"/>
    </source>
</evidence>
<dbReference type="STRING" id="86416.Clopa_0407"/>
<dbReference type="InterPro" id="IPR001041">
    <property type="entry name" value="2Fe-2S_ferredoxin-type"/>
</dbReference>
<dbReference type="InterPro" id="IPR036856">
    <property type="entry name" value="Ald_Oxase/Xan_DH_a/b_sf"/>
</dbReference>
<dbReference type="InterPro" id="IPR000674">
    <property type="entry name" value="Ald_Oxase/Xan_DH_a/b"/>
</dbReference>
<dbReference type="InterPro" id="IPR036884">
    <property type="entry name" value="2Fe-2S-bd_dom_sf"/>
</dbReference>
<dbReference type="Proteomes" id="UP000013523">
    <property type="component" value="Chromosome"/>
</dbReference>
<dbReference type="AlphaFoldDB" id="R4JXC2"/>
<dbReference type="InterPro" id="IPR012675">
    <property type="entry name" value="Beta-grasp_dom_sf"/>
</dbReference>
<accession>R4JXC2</accession>
<dbReference type="InterPro" id="IPR006058">
    <property type="entry name" value="2Fe2S_fd_BS"/>
</dbReference>
<dbReference type="PROSITE" id="PS51085">
    <property type="entry name" value="2FE2S_FER_2"/>
    <property type="match status" value="1"/>
</dbReference>
<comment type="similarity">
    <text evidence="1">Belongs to the xanthine dehydrogenase family.</text>
</comment>
<dbReference type="Gene3D" id="3.30.365.10">
    <property type="entry name" value="Aldehyde oxidase/xanthine dehydrogenase, molybdopterin binding domain"/>
    <property type="match status" value="5"/>
</dbReference>
<dbReference type="SUPFAM" id="SSF47741">
    <property type="entry name" value="CO dehydrogenase ISP C-domain like"/>
    <property type="match status" value="1"/>
</dbReference>
<keyword evidence="3" id="KW-0560">Oxidoreductase</keyword>
<evidence type="ECO:0000256" key="2">
    <source>
        <dbReference type="ARBA" id="ARBA00022723"/>
    </source>
</evidence>
<dbReference type="GO" id="GO:0051537">
    <property type="term" value="F:2 iron, 2 sulfur cluster binding"/>
    <property type="evidence" value="ECO:0007669"/>
    <property type="project" value="InterPro"/>
</dbReference>
<dbReference type="SUPFAM" id="SSF54292">
    <property type="entry name" value="2Fe-2S ferredoxin-like"/>
    <property type="match status" value="1"/>
</dbReference>
<dbReference type="HOGENOM" id="CLU_001681_2_3_9"/>
<dbReference type="NCBIfam" id="TIGR03311">
    <property type="entry name" value="Se_dep_XDH"/>
    <property type="match status" value="1"/>
</dbReference>
<dbReference type="InterPro" id="IPR017697">
    <property type="entry name" value="Xdh"/>
</dbReference>
<dbReference type="Pfam" id="PF02738">
    <property type="entry name" value="MoCoBD_1"/>
    <property type="match status" value="1"/>
</dbReference>
<dbReference type="Gene3D" id="3.90.1170.50">
    <property type="entry name" value="Aldehyde oxidase/xanthine dehydrogenase, a/b hammerhead"/>
    <property type="match status" value="1"/>
</dbReference>
<dbReference type="OrthoDB" id="9759099at2"/>
<dbReference type="CDD" id="cd00207">
    <property type="entry name" value="fer2"/>
    <property type="match status" value="1"/>
</dbReference>
<reference evidence="6 7" key="1">
    <citation type="submission" date="2012-01" db="EMBL/GenBank/DDBJ databases">
        <title>Complete sequence of chromosome of Clostridium pasteurianum BC1.</title>
        <authorList>
            <consortium name="US DOE Joint Genome Institute"/>
            <person name="Lucas S."/>
            <person name="Han J."/>
            <person name="Lapidus A."/>
            <person name="Cheng J.-F."/>
            <person name="Goodwin L."/>
            <person name="Pitluck S."/>
            <person name="Peters L."/>
            <person name="Mikhailova N."/>
            <person name="Teshima H."/>
            <person name="Detter J.C."/>
            <person name="Han C."/>
            <person name="Tapia R."/>
            <person name="Land M."/>
            <person name="Hauser L."/>
            <person name="Kyrpides N."/>
            <person name="Ivanova N."/>
            <person name="Pagani I."/>
            <person name="Dunn J."/>
            <person name="Taghavi S."/>
            <person name="Francis A."/>
            <person name="van der Lelie D."/>
            <person name="Woyke T."/>
        </authorList>
    </citation>
    <scope>NUCLEOTIDE SEQUENCE [LARGE SCALE GENOMIC DNA]</scope>
    <source>
        <strain evidence="6 7">BC1</strain>
    </source>
</reference>
<dbReference type="PANTHER" id="PTHR11908:SF157">
    <property type="entry name" value="XANTHINE DEHYDROGENASE SUBUNIT D-RELATED"/>
    <property type="match status" value="1"/>
</dbReference>
<dbReference type="InterPro" id="IPR002888">
    <property type="entry name" value="2Fe-2S-bd"/>
</dbReference>
<sequence length="857" mass="92750">MYTFILNNIEVKVNEDINLLEYLREQEDLTSVKNGCSEGACGACMVLVDNRPMRACILSVSKVQGKEVLMVEGLSQREKDVFAYSFAEAGAVQCGFCIPGMVISAKALIDKNNNPTTEDVKAAIRGNICRCTGYVKIEKAILMAAEFLRENISLPIEDEDGKVGERFHRVDAIRKTLGTAKYVDDIKLPGMIYGSALRTKYPRALIKSINVAKALSYPGVEAVLTAEDIPGERYLGHIVKDWPALIAVGEETRYIGDAIALVAAVSKKILKEALALIEVEYEELEPITSPEEGLKEGAPKIHPKGNILVKEVLKRGNAQEAIKNSKYVVTYKYSTPFTEHAFLEPECAIGMPEGDGVLLYTGGQSVYDEKHEITALLGLPEDKVRVKSAYVGGGFGGKEDMSVQHHAALLAYKTKKPVKVILSRKESIAIHPKRHAMEMEFTTACDENGILTGMKATLISDSGAYASLGGPVLQRACTHAAGPYNYQNIDIVGKSVYTNNPPGGAFRGFGVTQSAFATECNLNKLAEMVGISPWEIRYINAIEEGQELPNGQIADASTALKETLMALKDEYLFHEAKKDEYVGIACALKNSGVGVGIPDIGRCKLTIINGKVHIRTSAACIGQGLGTIVTQIFCETTGIDPKLTVLDQPDTLITPNAGTTTASRQTVFTGEAVRVVSEKLKKTLATKTLEELEGEDFYGEYSFATDPMGSDKPNPVSHVAYGYAAQMVVLDEKGLIKKFIAAHDVGRAINPTTVEGQIEGGVVMGLGYALTEDYPLKNSIPTAKFGTLGLFRATSVPEIDTVIVEKNKAQLAYGAKGVGEIVVVPTAPAVQGAYYKLDGIFRTKLPLEDTAYRKSKK</sequence>
<proteinExistence type="inferred from homology"/>
<keyword evidence="2" id="KW-0479">Metal-binding</keyword>
<feature type="domain" description="2Fe-2S ferredoxin-type" evidence="5">
    <location>
        <begin position="1"/>
        <end position="74"/>
    </location>
</feature>
<dbReference type="EMBL" id="CP003261">
    <property type="protein sequence ID" value="AGK95467.1"/>
    <property type="molecule type" value="Genomic_DNA"/>
</dbReference>
<dbReference type="Pfam" id="PF01315">
    <property type="entry name" value="Ald_Xan_dh_C"/>
    <property type="match status" value="1"/>
</dbReference>
<dbReference type="Gene3D" id="3.10.20.30">
    <property type="match status" value="1"/>
</dbReference>
<evidence type="ECO:0000259" key="5">
    <source>
        <dbReference type="PROSITE" id="PS51085"/>
    </source>
</evidence>
<keyword evidence="7" id="KW-1185">Reference proteome</keyword>
<dbReference type="InterPro" id="IPR036010">
    <property type="entry name" value="2Fe-2S_ferredoxin-like_sf"/>
</dbReference>
<evidence type="ECO:0000313" key="6">
    <source>
        <dbReference type="EMBL" id="AGK95467.1"/>
    </source>
</evidence>
<evidence type="ECO:0000256" key="4">
    <source>
        <dbReference type="ARBA" id="ARBA00023004"/>
    </source>
</evidence>
<dbReference type="eggNOG" id="COG2080">
    <property type="taxonomic scope" value="Bacteria"/>
</dbReference>
<dbReference type="SMART" id="SM01008">
    <property type="entry name" value="Ald_Xan_dh_C"/>
    <property type="match status" value="1"/>
</dbReference>
<dbReference type="SUPFAM" id="SSF56003">
    <property type="entry name" value="Molybdenum cofactor-binding domain"/>
    <property type="match status" value="1"/>
</dbReference>
<dbReference type="eggNOG" id="COG1529">
    <property type="taxonomic scope" value="Bacteria"/>
</dbReference>
<dbReference type="Pfam" id="PF01799">
    <property type="entry name" value="Fer2_2"/>
    <property type="match status" value="1"/>
</dbReference>
<name>R4JXC2_CLOPA</name>
<dbReference type="InterPro" id="IPR016208">
    <property type="entry name" value="Ald_Oxase/xanthine_DH-like"/>
</dbReference>
<protein>
    <submittedName>
        <fullName evidence="6">Selenium-dependent molybdenum hydroxylase 1</fullName>
    </submittedName>
</protein>
<dbReference type="KEGG" id="cpas:Clopa_0407"/>
<dbReference type="InterPro" id="IPR008274">
    <property type="entry name" value="AldOxase/xan_DH_MoCoBD1"/>
</dbReference>
<dbReference type="PANTHER" id="PTHR11908">
    <property type="entry name" value="XANTHINE DEHYDROGENASE"/>
    <property type="match status" value="1"/>
</dbReference>
<dbReference type="Pfam" id="PF20256">
    <property type="entry name" value="MoCoBD_2"/>
    <property type="match status" value="2"/>
</dbReference>
<dbReference type="Gene3D" id="1.10.150.120">
    <property type="entry name" value="[2Fe-2S]-binding domain"/>
    <property type="match status" value="1"/>
</dbReference>
<dbReference type="InterPro" id="IPR037165">
    <property type="entry name" value="AldOxase/xan_DH_Mopterin-bd_sf"/>
</dbReference>
<dbReference type="RefSeq" id="WP_015613794.1">
    <property type="nucleotide sequence ID" value="NC_021182.1"/>
</dbReference>
<dbReference type="InterPro" id="IPR046867">
    <property type="entry name" value="AldOxase/xan_DH_MoCoBD2"/>
</dbReference>
<keyword evidence="4" id="KW-0408">Iron</keyword>
<evidence type="ECO:0000313" key="7">
    <source>
        <dbReference type="Proteomes" id="UP000013523"/>
    </source>
</evidence>
<dbReference type="PROSITE" id="PS00197">
    <property type="entry name" value="2FE2S_FER_1"/>
    <property type="match status" value="1"/>
</dbReference>
<dbReference type="SUPFAM" id="SSF54665">
    <property type="entry name" value="CO dehydrogenase molybdoprotein N-domain-like"/>
    <property type="match status" value="1"/>
</dbReference>
<dbReference type="GO" id="GO:0016491">
    <property type="term" value="F:oxidoreductase activity"/>
    <property type="evidence" value="ECO:0007669"/>
    <property type="project" value="UniProtKB-KW"/>
</dbReference>